<reference evidence="1" key="1">
    <citation type="submission" date="2014-09" db="EMBL/GenBank/DDBJ databases">
        <authorList>
            <person name="Magalhaes I.L.F."/>
            <person name="Oliveira U."/>
            <person name="Santos F.R."/>
            <person name="Vidigal T.H.D.A."/>
            <person name="Brescovit A.D."/>
            <person name="Santos A.J."/>
        </authorList>
    </citation>
    <scope>NUCLEOTIDE SEQUENCE</scope>
    <source>
        <tissue evidence="1">Shoot tissue taken approximately 20 cm above the soil surface</tissue>
    </source>
</reference>
<accession>A0A0A8ZK71</accession>
<dbReference type="AlphaFoldDB" id="A0A0A8ZK71"/>
<reference evidence="1" key="2">
    <citation type="journal article" date="2015" name="Data Brief">
        <title>Shoot transcriptome of the giant reed, Arundo donax.</title>
        <authorList>
            <person name="Barrero R.A."/>
            <person name="Guerrero F.D."/>
            <person name="Moolhuijzen P."/>
            <person name="Goolsby J.A."/>
            <person name="Tidwell J."/>
            <person name="Bellgard S.E."/>
            <person name="Bellgard M.I."/>
        </authorList>
    </citation>
    <scope>NUCLEOTIDE SEQUENCE</scope>
    <source>
        <tissue evidence="1">Shoot tissue taken approximately 20 cm above the soil surface</tissue>
    </source>
</reference>
<protein>
    <submittedName>
        <fullName evidence="1">Uncharacterized protein</fullName>
    </submittedName>
</protein>
<organism evidence="1">
    <name type="scientific">Arundo donax</name>
    <name type="common">Giant reed</name>
    <name type="synonym">Donax arundinaceus</name>
    <dbReference type="NCBI Taxonomy" id="35708"/>
    <lineage>
        <taxon>Eukaryota</taxon>
        <taxon>Viridiplantae</taxon>
        <taxon>Streptophyta</taxon>
        <taxon>Embryophyta</taxon>
        <taxon>Tracheophyta</taxon>
        <taxon>Spermatophyta</taxon>
        <taxon>Magnoliopsida</taxon>
        <taxon>Liliopsida</taxon>
        <taxon>Poales</taxon>
        <taxon>Poaceae</taxon>
        <taxon>PACMAD clade</taxon>
        <taxon>Arundinoideae</taxon>
        <taxon>Arundineae</taxon>
        <taxon>Arundo</taxon>
    </lineage>
</organism>
<evidence type="ECO:0000313" key="1">
    <source>
        <dbReference type="EMBL" id="JAD39201.1"/>
    </source>
</evidence>
<dbReference type="EMBL" id="GBRH01258694">
    <property type="protein sequence ID" value="JAD39201.1"/>
    <property type="molecule type" value="Transcribed_RNA"/>
</dbReference>
<name>A0A0A8ZK71_ARUDO</name>
<sequence>MPNQRLAPARLCLGRQTNKKHYHNVLLRRWGQNLFSVHPFVSLNQGFQ</sequence>
<proteinExistence type="predicted"/>